<sequence length="274" mass="29966">MRTDYNGKIQAVILDWAGTVIDYGCFAPLNVFIAVFRQRGIEIATDEARKPMGLLKRDHIAALCAMPRIAAAWQARFGDEPAEADIDELYRDFESLQLQVLPHYTDLIPGALETVGRLRALGLKIGSTTGYTRGMMDIVAPEAGKKGYTPDSLVTPNEAPAGRPHPWMCYRNAMNLGVYPLEAYVKAGDTISDIQEGLNAGMWSVGVVKGGSELGLSEAEVNALSPEELEERMNIVKSRFLSAGAHYVIDSIAGLPDVIERINARMANQEEAIR</sequence>
<dbReference type="HAMAP" id="MF_01375">
    <property type="entry name" value="PhnX"/>
    <property type="match status" value="1"/>
</dbReference>
<name>A0A6C0FWI5_9BACL</name>
<feature type="binding site" evidence="9">
    <location>
        <position position="15"/>
    </location>
    <ligand>
        <name>Mg(2+)</name>
        <dbReference type="ChEBI" id="CHEBI:18420"/>
    </ligand>
</feature>
<dbReference type="EMBL" id="CP048209">
    <property type="protein sequence ID" value="QHT58550.1"/>
    <property type="molecule type" value="Genomic_DNA"/>
</dbReference>
<dbReference type="KEGG" id="plyc:GXP70_00190"/>
<dbReference type="FunFam" id="1.10.150.240:FF:000006">
    <property type="entry name" value="Phosphonoacetaldehyde hydrolase"/>
    <property type="match status" value="1"/>
</dbReference>
<dbReference type="AlphaFoldDB" id="A0A6C0FWI5"/>
<keyword evidence="2 9" id="KW-0479">Metal-binding</keyword>
<evidence type="ECO:0000256" key="3">
    <source>
        <dbReference type="ARBA" id="ARBA00022801"/>
    </source>
</evidence>
<dbReference type="GO" id="GO:0019700">
    <property type="term" value="P:organic phosphonate catabolic process"/>
    <property type="evidence" value="ECO:0007669"/>
    <property type="project" value="InterPro"/>
</dbReference>
<reference evidence="10 11" key="1">
    <citation type="submission" date="2020-01" db="EMBL/GenBank/DDBJ databases">
        <title>Paenibacillus sp. nov., isolated from tomato rhizosphere.</title>
        <authorList>
            <person name="Weon H.-Y."/>
            <person name="Lee S.A."/>
        </authorList>
    </citation>
    <scope>NUCLEOTIDE SEQUENCE [LARGE SCALE GENOMIC DNA]</scope>
    <source>
        <strain evidence="10 11">12200R-189</strain>
    </source>
</reference>
<feature type="active site" description="Nucleophile" evidence="9">
    <location>
        <position position="15"/>
    </location>
</feature>
<protein>
    <recommendedName>
        <fullName evidence="8 9">Phosphonoacetaldehyde hydrolase</fullName>
        <shortName evidence="9">Phosphonatase</shortName>
        <ecNumber evidence="8 9">3.11.1.1</ecNumber>
    </recommendedName>
    <alternativeName>
        <fullName evidence="9">Phosphonoacetaldehyde phosphonohydrolase</fullName>
    </alternativeName>
</protein>
<comment type="subunit">
    <text evidence="1 9">Homodimer.</text>
</comment>
<feature type="active site" description="Schiff-base intermediate with substrate" evidence="9">
    <location>
        <position position="56"/>
    </location>
</feature>
<dbReference type="PANTHER" id="PTHR43434:SF19">
    <property type="entry name" value="PHOSPHONOACETALDEHYDE HYDROLASE"/>
    <property type="match status" value="1"/>
</dbReference>
<dbReference type="InterPro" id="IPR050155">
    <property type="entry name" value="HAD-like_hydrolase_sf"/>
</dbReference>
<keyword evidence="11" id="KW-1185">Reference proteome</keyword>
<dbReference type="Gene3D" id="1.10.150.240">
    <property type="entry name" value="Putative phosphatase, domain 2"/>
    <property type="match status" value="1"/>
</dbReference>
<dbReference type="GO" id="GO:0050194">
    <property type="term" value="F:phosphonoacetaldehyde hydrolase activity"/>
    <property type="evidence" value="ECO:0007669"/>
    <property type="project" value="UniProtKB-UniRule"/>
</dbReference>
<dbReference type="EC" id="3.11.1.1" evidence="8 9"/>
<dbReference type="GO" id="GO:0006281">
    <property type="term" value="P:DNA repair"/>
    <property type="evidence" value="ECO:0007669"/>
    <property type="project" value="TreeGrafter"/>
</dbReference>
<comment type="function">
    <text evidence="7 9">Involved in phosphonate degradation.</text>
</comment>
<dbReference type="GO" id="GO:0008967">
    <property type="term" value="F:phosphoglycolate phosphatase activity"/>
    <property type="evidence" value="ECO:0007669"/>
    <property type="project" value="TreeGrafter"/>
</dbReference>
<dbReference type="InterPro" id="IPR023214">
    <property type="entry name" value="HAD_sf"/>
</dbReference>
<accession>A0A6C0FWI5</accession>
<dbReference type="Pfam" id="PF00702">
    <property type="entry name" value="Hydrolase"/>
    <property type="match status" value="1"/>
</dbReference>
<dbReference type="CDD" id="cd02586">
    <property type="entry name" value="HAD_PHN"/>
    <property type="match status" value="1"/>
</dbReference>
<evidence type="ECO:0000256" key="9">
    <source>
        <dbReference type="HAMAP-Rule" id="MF_01375"/>
    </source>
</evidence>
<comment type="similarity">
    <text evidence="9">Belongs to the HAD-like hydrolase superfamily. PhnX family.</text>
</comment>
<evidence type="ECO:0000313" key="11">
    <source>
        <dbReference type="Proteomes" id="UP000476064"/>
    </source>
</evidence>
<dbReference type="InterPro" id="IPR023198">
    <property type="entry name" value="PGP-like_dom2"/>
</dbReference>
<dbReference type="GO" id="GO:0005829">
    <property type="term" value="C:cytosol"/>
    <property type="evidence" value="ECO:0007669"/>
    <property type="project" value="TreeGrafter"/>
</dbReference>
<evidence type="ECO:0000256" key="6">
    <source>
        <dbReference type="ARBA" id="ARBA00052005"/>
    </source>
</evidence>
<dbReference type="GO" id="GO:0000287">
    <property type="term" value="F:magnesium ion binding"/>
    <property type="evidence" value="ECO:0007669"/>
    <property type="project" value="UniProtKB-UniRule"/>
</dbReference>
<keyword evidence="4 9" id="KW-0460">Magnesium</keyword>
<organism evidence="10 11">
    <name type="scientific">Paenibacillus lycopersici</name>
    <dbReference type="NCBI Taxonomy" id="2704462"/>
    <lineage>
        <taxon>Bacteria</taxon>
        <taxon>Bacillati</taxon>
        <taxon>Bacillota</taxon>
        <taxon>Bacilli</taxon>
        <taxon>Bacillales</taxon>
        <taxon>Paenibacillaceae</taxon>
        <taxon>Paenibacillus</taxon>
    </lineage>
</organism>
<dbReference type="PANTHER" id="PTHR43434">
    <property type="entry name" value="PHOSPHOGLYCOLATE PHOSPHATASE"/>
    <property type="match status" value="1"/>
</dbReference>
<evidence type="ECO:0000256" key="5">
    <source>
        <dbReference type="ARBA" id="ARBA00023270"/>
    </source>
</evidence>
<evidence type="ECO:0000313" key="10">
    <source>
        <dbReference type="EMBL" id="QHT58550.1"/>
    </source>
</evidence>
<dbReference type="Gene3D" id="3.40.50.1000">
    <property type="entry name" value="HAD superfamily/HAD-like"/>
    <property type="match status" value="1"/>
</dbReference>
<evidence type="ECO:0000256" key="8">
    <source>
        <dbReference type="ARBA" id="ARBA00066472"/>
    </source>
</evidence>
<evidence type="ECO:0000256" key="4">
    <source>
        <dbReference type="ARBA" id="ARBA00022842"/>
    </source>
</evidence>
<dbReference type="Proteomes" id="UP000476064">
    <property type="component" value="Chromosome"/>
</dbReference>
<dbReference type="SUPFAM" id="SSF56784">
    <property type="entry name" value="HAD-like"/>
    <property type="match status" value="1"/>
</dbReference>
<dbReference type="NCBIfam" id="TIGR01422">
    <property type="entry name" value="phosphonatase"/>
    <property type="match status" value="1"/>
</dbReference>
<dbReference type="RefSeq" id="WP_162354625.1">
    <property type="nucleotide sequence ID" value="NZ_CP048209.1"/>
</dbReference>
<evidence type="ECO:0000256" key="7">
    <source>
        <dbReference type="ARBA" id="ARBA00056573"/>
    </source>
</evidence>
<evidence type="ECO:0000256" key="2">
    <source>
        <dbReference type="ARBA" id="ARBA00022723"/>
    </source>
</evidence>
<dbReference type="SFLD" id="SFLDS00003">
    <property type="entry name" value="Haloacid_Dehalogenase"/>
    <property type="match status" value="1"/>
</dbReference>
<keyword evidence="3 9" id="KW-0378">Hydrolase</keyword>
<dbReference type="InterPro" id="IPR006323">
    <property type="entry name" value="Phosphonoacetald_hydro"/>
</dbReference>
<keyword evidence="5 9" id="KW-0704">Schiff base</keyword>
<dbReference type="SFLD" id="SFLDG01135">
    <property type="entry name" value="C1.5.6:_HAD__Beta-PGM__Phospha"/>
    <property type="match status" value="1"/>
</dbReference>
<proteinExistence type="inferred from homology"/>
<dbReference type="InterPro" id="IPR036412">
    <property type="entry name" value="HAD-like_sf"/>
</dbReference>
<feature type="binding site" evidence="9">
    <location>
        <position position="17"/>
    </location>
    <ligand>
        <name>Mg(2+)</name>
        <dbReference type="ChEBI" id="CHEBI:18420"/>
    </ligand>
</feature>
<comment type="catalytic activity">
    <reaction evidence="6 9">
        <text>phosphonoacetaldehyde + H2O = acetaldehyde + phosphate + H(+)</text>
        <dbReference type="Rhea" id="RHEA:18905"/>
        <dbReference type="ChEBI" id="CHEBI:15343"/>
        <dbReference type="ChEBI" id="CHEBI:15377"/>
        <dbReference type="ChEBI" id="CHEBI:15378"/>
        <dbReference type="ChEBI" id="CHEBI:43474"/>
        <dbReference type="ChEBI" id="CHEBI:58383"/>
        <dbReference type="EC" id="3.11.1.1"/>
    </reaction>
</comment>
<dbReference type="SFLD" id="SFLDG01129">
    <property type="entry name" value="C1.5:_HAD__Beta-PGM__Phosphata"/>
    <property type="match status" value="1"/>
</dbReference>
<comment type="cofactor">
    <cofactor evidence="9">
        <name>Mg(2+)</name>
        <dbReference type="ChEBI" id="CHEBI:18420"/>
    </cofactor>
    <text evidence="9">Binds 1 Mg(2+) ion per subunit.</text>
</comment>
<feature type="binding site" evidence="9">
    <location>
        <position position="189"/>
    </location>
    <ligand>
        <name>Mg(2+)</name>
        <dbReference type="ChEBI" id="CHEBI:18420"/>
    </ligand>
</feature>
<evidence type="ECO:0000256" key="1">
    <source>
        <dbReference type="ARBA" id="ARBA00011738"/>
    </source>
</evidence>
<gene>
    <name evidence="9" type="primary">phnX</name>
    <name evidence="10" type="ORF">GXP70_00190</name>
</gene>